<accession>A0A444MHQ9</accession>
<dbReference type="EMBL" id="SBIW01000029">
    <property type="protein sequence ID" value="RWY47107.1"/>
    <property type="molecule type" value="Genomic_DNA"/>
</dbReference>
<sequence length="329" mass="37192">MKTRFLVIALCLLCSASFAQKRPKAQKRASATQARKLRPVNQRAGANSGANLQPSVLDTTKKVAAVPLKPFDRPLDGYYKKTNILSAKVTPYANLRESDVAFAKRVWREIDLREKMNQYLASPKQRLIDVLMTAIDNGELTAYDPTSTKDDPNGDSFSKPLTGPQAHSKLSDSSVVDTFDPKTGDKTGSKVVAGEFLADSLIKFRIKEDWVFDRQRSIFEPRIVGIAPMVKIKTSGDVVNNEYQPAFWIYFPEARPVLAVKEAVSRSNDATGLSFDDVFMKRLFSSYIVKQSNDKDERIRDYAQGIDKLYEAERIKKNLMDWELNLWSY</sequence>
<dbReference type="NCBIfam" id="TIGR03523">
    <property type="entry name" value="GldN"/>
    <property type="match status" value="1"/>
</dbReference>
<keyword evidence="2" id="KW-0732">Signal</keyword>
<name>A0A444MHQ9_9SPHI</name>
<feature type="chain" id="PRO_5019249242" evidence="2">
    <location>
        <begin position="22"/>
        <end position="329"/>
    </location>
</feature>
<evidence type="ECO:0000313" key="3">
    <source>
        <dbReference type="EMBL" id="RWY47107.1"/>
    </source>
</evidence>
<evidence type="ECO:0000256" key="1">
    <source>
        <dbReference type="SAM" id="MobiDB-lite"/>
    </source>
</evidence>
<feature type="region of interest" description="Disordered" evidence="1">
    <location>
        <begin position="24"/>
        <end position="53"/>
    </location>
</feature>
<feature type="signal peptide" evidence="2">
    <location>
        <begin position="1"/>
        <end position="21"/>
    </location>
</feature>
<dbReference type="Proteomes" id="UP000286701">
    <property type="component" value="Unassembled WGS sequence"/>
</dbReference>
<organism evidence="3 4">
    <name type="scientific">Mucilaginibacter gilvus</name>
    <dbReference type="NCBI Taxonomy" id="2305909"/>
    <lineage>
        <taxon>Bacteria</taxon>
        <taxon>Pseudomonadati</taxon>
        <taxon>Bacteroidota</taxon>
        <taxon>Sphingobacteriia</taxon>
        <taxon>Sphingobacteriales</taxon>
        <taxon>Sphingobacteriaceae</taxon>
        <taxon>Mucilaginibacter</taxon>
    </lineage>
</organism>
<gene>
    <name evidence="3" type="primary">gldN</name>
    <name evidence="3" type="ORF">EPL05_22615</name>
</gene>
<protein>
    <submittedName>
        <fullName evidence="3">Gliding motility protein GldN</fullName>
    </submittedName>
</protein>
<reference evidence="3 4" key="1">
    <citation type="submission" date="2019-01" db="EMBL/GenBank/DDBJ databases">
        <title>Mucilaginibacter antarcticum sp. nov., isolated from antarctic soil.</title>
        <authorList>
            <person name="Yan Y.-Q."/>
            <person name="Du Z.-J."/>
        </authorList>
    </citation>
    <scope>NUCLEOTIDE SEQUENCE [LARGE SCALE GENOMIC DNA]</scope>
    <source>
        <strain evidence="3 4">F01003</strain>
    </source>
</reference>
<dbReference type="InterPro" id="IPR019847">
    <property type="entry name" value="Gliding_motility_assoc_GldN"/>
</dbReference>
<proteinExistence type="predicted"/>
<dbReference type="AlphaFoldDB" id="A0A444MHQ9"/>
<dbReference type="OrthoDB" id="1141916at2"/>
<keyword evidence="4" id="KW-1185">Reference proteome</keyword>
<feature type="compositionally biased region" description="Polar residues" evidence="1">
    <location>
        <begin position="44"/>
        <end position="53"/>
    </location>
</feature>
<comment type="caution">
    <text evidence="3">The sequence shown here is derived from an EMBL/GenBank/DDBJ whole genome shotgun (WGS) entry which is preliminary data.</text>
</comment>
<evidence type="ECO:0000313" key="4">
    <source>
        <dbReference type="Proteomes" id="UP000286701"/>
    </source>
</evidence>
<feature type="region of interest" description="Disordered" evidence="1">
    <location>
        <begin position="141"/>
        <end position="181"/>
    </location>
</feature>
<dbReference type="RefSeq" id="WP_128536264.1">
    <property type="nucleotide sequence ID" value="NZ_SBIW01000029.1"/>
</dbReference>
<dbReference type="Pfam" id="PF19841">
    <property type="entry name" value="GldN"/>
    <property type="match status" value="1"/>
</dbReference>
<evidence type="ECO:0000256" key="2">
    <source>
        <dbReference type="SAM" id="SignalP"/>
    </source>
</evidence>